<feature type="transmembrane region" description="Helical" evidence="1">
    <location>
        <begin position="12"/>
        <end position="33"/>
    </location>
</feature>
<dbReference type="EMBL" id="LVHG01000037">
    <property type="protein sequence ID" value="OAK64509.1"/>
    <property type="molecule type" value="Genomic_DNA"/>
</dbReference>
<dbReference type="FunFam" id="3.30.70.270:FF:000001">
    <property type="entry name" value="Diguanylate cyclase domain protein"/>
    <property type="match status" value="1"/>
</dbReference>
<reference evidence="4 5" key="1">
    <citation type="submission" date="2016-03" db="EMBL/GenBank/DDBJ databases">
        <title>Genome sequence of Variovorax paradoxus KB5.</title>
        <authorList>
            <person name="Jeong H."/>
            <person name="Hong C.E."/>
            <person name="Jo S.H."/>
            <person name="Park J.M."/>
        </authorList>
    </citation>
    <scope>NUCLEOTIDE SEQUENCE [LARGE SCALE GENOMIC DNA]</scope>
    <source>
        <strain evidence="4 5">KB5</strain>
    </source>
</reference>
<dbReference type="Gene3D" id="3.20.20.450">
    <property type="entry name" value="EAL domain"/>
    <property type="match status" value="1"/>
</dbReference>
<dbReference type="InterPro" id="IPR035919">
    <property type="entry name" value="EAL_sf"/>
</dbReference>
<evidence type="ECO:0000313" key="5">
    <source>
        <dbReference type="Proteomes" id="UP000077852"/>
    </source>
</evidence>
<dbReference type="Pfam" id="PF12860">
    <property type="entry name" value="PAS_7"/>
    <property type="match status" value="1"/>
</dbReference>
<dbReference type="GO" id="GO:0003824">
    <property type="term" value="F:catalytic activity"/>
    <property type="evidence" value="ECO:0007669"/>
    <property type="project" value="UniProtKB-ARBA"/>
</dbReference>
<feature type="transmembrane region" description="Helical" evidence="1">
    <location>
        <begin position="288"/>
        <end position="309"/>
    </location>
</feature>
<evidence type="ECO:0000256" key="1">
    <source>
        <dbReference type="SAM" id="Phobius"/>
    </source>
</evidence>
<name>A0AA91IC06_VARPD</name>
<dbReference type="Gene3D" id="3.30.450.20">
    <property type="entry name" value="PAS domain"/>
    <property type="match status" value="3"/>
</dbReference>
<dbReference type="RefSeq" id="WP_155742469.1">
    <property type="nucleotide sequence ID" value="NZ_LVHG01000037.1"/>
</dbReference>
<dbReference type="Pfam" id="PF00563">
    <property type="entry name" value="EAL"/>
    <property type="match status" value="1"/>
</dbReference>
<proteinExistence type="predicted"/>
<dbReference type="PANTHER" id="PTHR44757">
    <property type="entry name" value="DIGUANYLATE CYCLASE DGCP"/>
    <property type="match status" value="1"/>
</dbReference>
<dbReference type="CDD" id="cd18773">
    <property type="entry name" value="PDC1_HK_sensor"/>
    <property type="match status" value="1"/>
</dbReference>
<dbReference type="PANTHER" id="PTHR44757:SF2">
    <property type="entry name" value="BIOFILM ARCHITECTURE MAINTENANCE PROTEIN MBAA"/>
    <property type="match status" value="1"/>
</dbReference>
<dbReference type="PROSITE" id="PS50887">
    <property type="entry name" value="GGDEF"/>
    <property type="match status" value="1"/>
</dbReference>
<dbReference type="SUPFAM" id="SSF55073">
    <property type="entry name" value="Nucleotide cyclase"/>
    <property type="match status" value="1"/>
</dbReference>
<keyword evidence="1" id="KW-1133">Transmembrane helix</keyword>
<dbReference type="InterPro" id="IPR035965">
    <property type="entry name" value="PAS-like_dom_sf"/>
</dbReference>
<dbReference type="InterPro" id="IPR043128">
    <property type="entry name" value="Rev_trsase/Diguanyl_cyclase"/>
</dbReference>
<accession>A0AA91IC06</accession>
<dbReference type="SMART" id="SM00052">
    <property type="entry name" value="EAL"/>
    <property type="match status" value="1"/>
</dbReference>
<dbReference type="PROSITE" id="PS50883">
    <property type="entry name" value="EAL"/>
    <property type="match status" value="1"/>
</dbReference>
<evidence type="ECO:0000259" key="2">
    <source>
        <dbReference type="PROSITE" id="PS50883"/>
    </source>
</evidence>
<feature type="domain" description="GGDEF" evidence="3">
    <location>
        <begin position="605"/>
        <end position="743"/>
    </location>
</feature>
<dbReference type="InterPro" id="IPR001633">
    <property type="entry name" value="EAL_dom"/>
</dbReference>
<protein>
    <submittedName>
        <fullName evidence="4">Diguanylate cyclase</fullName>
    </submittedName>
</protein>
<dbReference type="CDD" id="cd01949">
    <property type="entry name" value="GGDEF"/>
    <property type="match status" value="1"/>
</dbReference>
<comment type="caution">
    <text evidence="4">The sequence shown here is derived from an EMBL/GenBank/DDBJ whole genome shotgun (WGS) entry which is preliminary data.</text>
</comment>
<dbReference type="SMART" id="SM00267">
    <property type="entry name" value="GGDEF"/>
    <property type="match status" value="1"/>
</dbReference>
<dbReference type="Pfam" id="PF08448">
    <property type="entry name" value="PAS_4"/>
    <property type="match status" value="1"/>
</dbReference>
<gene>
    <name evidence="4" type="ORF">A3K87_14040</name>
</gene>
<feature type="domain" description="EAL" evidence="2">
    <location>
        <begin position="752"/>
        <end position="1006"/>
    </location>
</feature>
<dbReference type="Gene3D" id="3.30.70.270">
    <property type="match status" value="1"/>
</dbReference>
<sequence>MKPHFPRRVTAIVFGVAVLFLATVVTVASLIVWDGRQKAISDHENLAVRFVSGSEAALNRSLLSVDMLLAGANELLRSSTVGSAGNDMGRFEDHRLLDTVVRQNLLVRHVAFVDARGAVVASSDRRGAQLPLVLPAGFIDSVLANPVSTLAISQPATSLVTSQRVLFFARATTLADGSRMVAVAEVQLSLLATIMTQGAGIYGLEVTLERDGGPLLASLPPRDDLDGRQIEPALHERTSDGKPSRMAARLSGLPAIVVARPTLHRNLLIVASIPLTAALREWRRERDLIAWTAVAIGLMILAVACFTHIQLRRQWLAQMELLRSKFTLDQALESMIDGFILLDSDNRVLTWNRGFVAMFPWVAPMIAPQLPFRQIMDETARHVVHDQGPAGWTALNTPQMDQPYSEQEALLESGQVIRAARSRTPDGGIVCVYQDITEKRRHMAAIIESKAQLQATLDALPDLLLEVGLDGRCHGCHSPRVPFPAIEIADPVGHLLSELLPAEATAEVMGALHDADAKGHSAGRQFELRHAGDKDWFEISASRKSIGDGRDARFIVILRNITESKRAAREIEHLAFYDTLTGLPNRRLLLDRLKRAMGSNARGSRRCALLFLDLDNFKTLNDALGHDIGDVMLKQVAQRLKECLREGDMVARLGGDEFVVILEDLDTQNVVATSQTETMGAAILARLSQPYQLGMQQHHSTCSIGAALFDAGNASMEEVLKQADIAMYYAKTDGGNALRFFEAGMQTTITARATLESELHAAIAARQFVLYYQSQVTDENKVTGAEVLVRWRHPVRGLLLPHEFIDVAEDTGLIIPLGLWVLEAACLQLVAWRDDPRLGHLQLSVNVSARQFREADFVDQVSRVLQRTGADPRKLKLELTESLLHEKVVDAIGKMNALAALGIQFSMDDFGTGYSSLSYMTQLPLSQIKIDKFFVHSIGLNPKVELIIQTIIGMARNLELQIVAEGVETQAQRDFLERHGCRVCQGYLFGRPQPLHLYERELEFDTAA</sequence>
<evidence type="ECO:0000259" key="3">
    <source>
        <dbReference type="PROSITE" id="PS50887"/>
    </source>
</evidence>
<dbReference type="SUPFAM" id="SSF55785">
    <property type="entry name" value="PYP-like sensor domain (PAS domain)"/>
    <property type="match status" value="2"/>
</dbReference>
<dbReference type="AlphaFoldDB" id="A0AA91IC06"/>
<dbReference type="InterPro" id="IPR013656">
    <property type="entry name" value="PAS_4"/>
</dbReference>
<dbReference type="InterPro" id="IPR052155">
    <property type="entry name" value="Biofilm_reg_signaling"/>
</dbReference>
<evidence type="ECO:0000313" key="4">
    <source>
        <dbReference type="EMBL" id="OAK64509.1"/>
    </source>
</evidence>
<organism evidence="4 5">
    <name type="scientific">Variovorax paradoxus</name>
    <dbReference type="NCBI Taxonomy" id="34073"/>
    <lineage>
        <taxon>Bacteria</taxon>
        <taxon>Pseudomonadati</taxon>
        <taxon>Pseudomonadota</taxon>
        <taxon>Betaproteobacteria</taxon>
        <taxon>Burkholderiales</taxon>
        <taxon>Comamonadaceae</taxon>
        <taxon>Variovorax</taxon>
    </lineage>
</organism>
<dbReference type="NCBIfam" id="TIGR00254">
    <property type="entry name" value="GGDEF"/>
    <property type="match status" value="1"/>
</dbReference>
<keyword evidence="1" id="KW-0812">Transmembrane</keyword>
<dbReference type="InterPro" id="IPR000160">
    <property type="entry name" value="GGDEF_dom"/>
</dbReference>
<dbReference type="InterPro" id="IPR029787">
    <property type="entry name" value="Nucleotide_cyclase"/>
</dbReference>
<keyword evidence="1" id="KW-0472">Membrane</keyword>
<dbReference type="Proteomes" id="UP000077852">
    <property type="component" value="Unassembled WGS sequence"/>
</dbReference>
<dbReference type="Pfam" id="PF00990">
    <property type="entry name" value="GGDEF"/>
    <property type="match status" value="1"/>
</dbReference>
<dbReference type="CDD" id="cd01948">
    <property type="entry name" value="EAL"/>
    <property type="match status" value="1"/>
</dbReference>
<dbReference type="SUPFAM" id="SSF141868">
    <property type="entry name" value="EAL domain-like"/>
    <property type="match status" value="1"/>
</dbReference>